<sequence>MKALRAVIGLATVMASSLPVLAASDPPPGAASCSGCHSGGVTGSSVSRLNGRDAGEIAIALAGFRDGSLPATVMNRIAKGFSDDELRAIAAWLAAQK</sequence>
<dbReference type="AlphaFoldDB" id="A0A0R3NC22"/>
<feature type="domain" description="Cytochrome c" evidence="7">
    <location>
        <begin position="4"/>
        <end position="97"/>
    </location>
</feature>
<dbReference type="InterPro" id="IPR036909">
    <property type="entry name" value="Cyt_c-like_dom_sf"/>
</dbReference>
<dbReference type="RefSeq" id="WP_057843212.1">
    <property type="nucleotide sequence ID" value="NZ_LLYA01000112.1"/>
</dbReference>
<feature type="signal peptide" evidence="6">
    <location>
        <begin position="1"/>
        <end position="22"/>
    </location>
</feature>
<dbReference type="GO" id="GO:0009055">
    <property type="term" value="F:electron transfer activity"/>
    <property type="evidence" value="ECO:0007669"/>
    <property type="project" value="InterPro"/>
</dbReference>
<comment type="caution">
    <text evidence="8">The sequence shown here is derived from an EMBL/GenBank/DDBJ whole genome shotgun (WGS) entry which is preliminary data.</text>
</comment>
<evidence type="ECO:0000259" key="7">
    <source>
        <dbReference type="PROSITE" id="PS51007"/>
    </source>
</evidence>
<evidence type="ECO:0000256" key="3">
    <source>
        <dbReference type="ARBA" id="ARBA00023004"/>
    </source>
</evidence>
<organism evidence="8 9">
    <name type="scientific">Bradyrhizobium retamae</name>
    <dbReference type="NCBI Taxonomy" id="1300035"/>
    <lineage>
        <taxon>Bacteria</taxon>
        <taxon>Pseudomonadati</taxon>
        <taxon>Pseudomonadota</taxon>
        <taxon>Alphaproteobacteria</taxon>
        <taxon>Hyphomicrobiales</taxon>
        <taxon>Nitrobacteraceae</taxon>
        <taxon>Bradyrhizobium</taxon>
    </lineage>
</organism>
<evidence type="ECO:0000256" key="4">
    <source>
        <dbReference type="PROSITE-ProRule" id="PRU00433"/>
    </source>
</evidence>
<evidence type="ECO:0000256" key="6">
    <source>
        <dbReference type="SAM" id="SignalP"/>
    </source>
</evidence>
<accession>A0A0R3NC22</accession>
<name>A0A0R3NC22_9BRAD</name>
<reference evidence="8 9" key="1">
    <citation type="submission" date="2014-03" db="EMBL/GenBank/DDBJ databases">
        <title>Bradyrhizobium valentinum sp. nov., isolated from effective nodules of Lupinus mariae-josephae, a lupine endemic of basic-lime soils in Eastern Spain.</title>
        <authorList>
            <person name="Duran D."/>
            <person name="Rey L."/>
            <person name="Navarro A."/>
            <person name="Busquets A."/>
            <person name="Imperial J."/>
            <person name="Ruiz-Argueso T."/>
        </authorList>
    </citation>
    <scope>NUCLEOTIDE SEQUENCE [LARGE SCALE GENOMIC DNA]</scope>
    <source>
        <strain evidence="8 9">Ro19</strain>
    </source>
</reference>
<proteinExistence type="predicted"/>
<feature type="chain" id="PRO_5006445233" description="Cytochrome c domain-containing protein" evidence="6">
    <location>
        <begin position="23"/>
        <end position="97"/>
    </location>
</feature>
<evidence type="ECO:0000256" key="5">
    <source>
        <dbReference type="SAM" id="MobiDB-lite"/>
    </source>
</evidence>
<keyword evidence="1 4" id="KW-0349">Heme</keyword>
<dbReference type="GO" id="GO:0046872">
    <property type="term" value="F:metal ion binding"/>
    <property type="evidence" value="ECO:0007669"/>
    <property type="project" value="UniProtKB-KW"/>
</dbReference>
<evidence type="ECO:0000313" key="9">
    <source>
        <dbReference type="Proteomes" id="UP000052023"/>
    </source>
</evidence>
<dbReference type="SUPFAM" id="SSF46626">
    <property type="entry name" value="Cytochrome c"/>
    <property type="match status" value="1"/>
</dbReference>
<dbReference type="PROSITE" id="PS51007">
    <property type="entry name" value="CYTC"/>
    <property type="match status" value="1"/>
</dbReference>
<evidence type="ECO:0000313" key="8">
    <source>
        <dbReference type="EMBL" id="KRR27360.1"/>
    </source>
</evidence>
<feature type="region of interest" description="Disordered" evidence="5">
    <location>
        <begin position="24"/>
        <end position="47"/>
    </location>
</feature>
<protein>
    <recommendedName>
        <fullName evidence="7">Cytochrome c domain-containing protein</fullName>
    </recommendedName>
</protein>
<dbReference type="OrthoDB" id="9808603at2"/>
<keyword evidence="3 4" id="KW-0408">Iron</keyword>
<dbReference type="Gene3D" id="1.10.760.10">
    <property type="entry name" value="Cytochrome c-like domain"/>
    <property type="match status" value="1"/>
</dbReference>
<dbReference type="GO" id="GO:0020037">
    <property type="term" value="F:heme binding"/>
    <property type="evidence" value="ECO:0007669"/>
    <property type="project" value="InterPro"/>
</dbReference>
<keyword evidence="9" id="KW-1185">Reference proteome</keyword>
<dbReference type="EMBL" id="LLYA01000112">
    <property type="protein sequence ID" value="KRR27360.1"/>
    <property type="molecule type" value="Genomic_DNA"/>
</dbReference>
<keyword evidence="2 4" id="KW-0479">Metal-binding</keyword>
<keyword evidence="6" id="KW-0732">Signal</keyword>
<evidence type="ECO:0000256" key="2">
    <source>
        <dbReference type="ARBA" id="ARBA00022723"/>
    </source>
</evidence>
<gene>
    <name evidence="8" type="ORF">CQ13_02765</name>
</gene>
<evidence type="ECO:0000256" key="1">
    <source>
        <dbReference type="ARBA" id="ARBA00022617"/>
    </source>
</evidence>
<dbReference type="Proteomes" id="UP000052023">
    <property type="component" value="Unassembled WGS sequence"/>
</dbReference>
<dbReference type="InterPro" id="IPR009056">
    <property type="entry name" value="Cyt_c-like_dom"/>
</dbReference>